<dbReference type="Pfam" id="PF00753">
    <property type="entry name" value="Lactamase_B"/>
    <property type="match status" value="1"/>
</dbReference>
<dbReference type="PANTHER" id="PTHR36848:SF2">
    <property type="entry name" value="SECRETED PROTEIN"/>
    <property type="match status" value="1"/>
</dbReference>
<dbReference type="EMBL" id="CAWUHC010000023">
    <property type="protein sequence ID" value="CAK7218393.1"/>
    <property type="molecule type" value="Genomic_DNA"/>
</dbReference>
<dbReference type="PANTHER" id="PTHR36848">
    <property type="entry name" value="DNA-BINDING PROTEIN (PUTATIVE SECRETED PROTEIN)-RELATED"/>
    <property type="match status" value="1"/>
</dbReference>
<feature type="compositionally biased region" description="Acidic residues" evidence="1">
    <location>
        <begin position="215"/>
        <end position="224"/>
    </location>
</feature>
<name>A0ABP0BFR3_9PEZI</name>
<reference evidence="3 4" key="1">
    <citation type="submission" date="2024-01" db="EMBL/GenBank/DDBJ databases">
        <authorList>
            <person name="Allen C."/>
            <person name="Tagirdzhanova G."/>
        </authorList>
    </citation>
    <scope>NUCLEOTIDE SEQUENCE [LARGE SCALE GENOMIC DNA]</scope>
</reference>
<evidence type="ECO:0000256" key="1">
    <source>
        <dbReference type="SAM" id="MobiDB-lite"/>
    </source>
</evidence>
<dbReference type="InterPro" id="IPR008979">
    <property type="entry name" value="Galactose-bd-like_sf"/>
</dbReference>
<gene>
    <name evidence="3" type="ORF">SBRCBS47491_003494</name>
</gene>
<comment type="caution">
    <text evidence="3">The sequence shown here is derived from an EMBL/GenBank/DDBJ whole genome shotgun (WGS) entry which is preliminary data.</text>
</comment>
<keyword evidence="4" id="KW-1185">Reference proteome</keyword>
<proteinExistence type="predicted"/>
<dbReference type="InterPro" id="IPR053161">
    <property type="entry name" value="Ulvan_degrading_GH"/>
</dbReference>
<accession>A0ABP0BFR3</accession>
<evidence type="ECO:0000259" key="2">
    <source>
        <dbReference type="SMART" id="SM00849"/>
    </source>
</evidence>
<dbReference type="InterPro" id="IPR036866">
    <property type="entry name" value="RibonucZ/Hydroxyglut_hydro"/>
</dbReference>
<sequence length="1419" mass="157843">MPGQPIIHDIFESKTGTWQYVVADPSSKTAVIIDPVLDYDPTTRIITTDSANNLLSLVKEKGYRVDRILETHAHADHLTAASYLQNRLAQKQDHKPPIGIGKRITQVQKLFGERYGVAPVEYEAAFDHLYDDNETFDIGYIKATAMHLPGHTPDHLGYMIGSKSARMLLALPDQTKIWTGHDYPPQGRGDPVPWMTVRDHREQNKHIRDGITRDDFDEEEENEYDSGRRSPTPEQFYFGAATPSAKYQTWIHRWRGEETGEGEIENESHHNHDTYQVKFMEPRVKNIEGIMGSTYIGEEPAYNSSPEQFYLGSVQPPAQQQTWTYRWRGRETGEDVIQLNSDETAYQIKFPGPPFAVFAAMKLMRFVTDLLHFIYHWNTFSPHADQCDVGELDRSVSAHDVFRHPPVSYRARLRYWVPDAHVDLDQVYDDIAQAGARGAAGVELLGFYLYGAERGTYVPTDWNEYGWGTPAWKRVLDTAIRAHSDNGLLMDVAMGPNQGQGVPAHEDDEGLMWDLVPHHVIVPSGKSFRGTIPGWRKGGVLQAVVTAKITNTTELKVDEMGIQDIRNKAAAEGQVQRPKTKTQYTLAESSLKDVTSLGSDDGWLDVDFSDATSFEKHQHLVFAVYLVRSGARNQQPPGVLRGPQTMPTDYVHNGSWIVDHFSAKGARVLTDFWEKHLLGNGTREQLQQVARCAWEDSIEVNPNVYWTPNLPTAFARHHGYSINKYYPLLFHGNSLIDHFADQFVTDEADEGHSHVAAYRLTLTQGYGEYLDALQKWAQSYLGVAWSSQIGYNMAVDMQSLVAKADIPECEDLAFGSNIDGYRQFTAPAFLAGKLIVSAEVGAALGQAYQMTLPRWLQIIHRLFAGGVNALVLHGLAYSGAYPNTTWPGYVPFTYAWSDMMNRQQPAWDFMKDGFFDYLARTMYVLQQGVPKLDVAFYQQHTSYKRPATNYEPDDLLAAGYTYGYLDPTTLASPEAAVRDGVLALDKQAYRALIVRGSDTIRTVEAADTLAKHAHAGLPLIFAGGLPSYLGRGSHHDSAGRAYVYQTLGALRHLDNVHFVPHEDGLADVLASRGVVPRTRIVSSSSSSSRIWPMWRETDDGSAQYAFVFNDGNERSTVSMAFQTTGRPYRYDAASGAVTAINLYTQDKYKNTTTLSLDLEQHQAILVGFHNNEAPALHATNTSAGILDVRLSDDGKRIFAIVGPSSSKHTEWVQTSDGVVHHVPASRAAPAAFNLTNWTLIVEHWDPPSSLLAGDNAQRWNSTHKLNHLASWQHIPRLKHVSGRGYYSTSFVWKGKSDGAFLSLGPVIQTVTVSVNGRALPSVDPLGASKMDISPHLIPNTHNTIEVVVSTTLANRLSPMWETLRTSGAPPTGLFGSPTKPPGDADYGLLGPVTITPYRKVALVGKAESEPPGLVKQVIS</sequence>
<dbReference type="InterPro" id="IPR001279">
    <property type="entry name" value="Metallo-B-lactamas"/>
</dbReference>
<organism evidence="3 4">
    <name type="scientific">Sporothrix bragantina</name>
    <dbReference type="NCBI Taxonomy" id="671064"/>
    <lineage>
        <taxon>Eukaryota</taxon>
        <taxon>Fungi</taxon>
        <taxon>Dikarya</taxon>
        <taxon>Ascomycota</taxon>
        <taxon>Pezizomycotina</taxon>
        <taxon>Sordariomycetes</taxon>
        <taxon>Sordariomycetidae</taxon>
        <taxon>Ophiostomatales</taxon>
        <taxon>Ophiostomataceae</taxon>
        <taxon>Sporothrix</taxon>
    </lineage>
</organism>
<dbReference type="SUPFAM" id="SSF49785">
    <property type="entry name" value="Galactose-binding domain-like"/>
    <property type="match status" value="1"/>
</dbReference>
<feature type="domain" description="Metallo-beta-lactamase" evidence="2">
    <location>
        <begin position="16"/>
        <end position="211"/>
    </location>
</feature>
<dbReference type="SMART" id="SM00849">
    <property type="entry name" value="Lactamase_B"/>
    <property type="match status" value="1"/>
</dbReference>
<feature type="region of interest" description="Disordered" evidence="1">
    <location>
        <begin position="209"/>
        <end position="235"/>
    </location>
</feature>
<dbReference type="SUPFAM" id="SSF56281">
    <property type="entry name" value="Metallo-hydrolase/oxidoreductase"/>
    <property type="match status" value="1"/>
</dbReference>
<dbReference type="Pfam" id="PF17132">
    <property type="entry name" value="Glyco_hydro_106"/>
    <property type="match status" value="1"/>
</dbReference>
<protein>
    <recommendedName>
        <fullName evidence="2">Metallo-beta-lactamase domain-containing protein</fullName>
    </recommendedName>
</protein>
<evidence type="ECO:0000313" key="4">
    <source>
        <dbReference type="Proteomes" id="UP001642406"/>
    </source>
</evidence>
<dbReference type="Gene3D" id="3.60.15.10">
    <property type="entry name" value="Ribonuclease Z/Hydroxyacylglutathione hydrolase-like"/>
    <property type="match status" value="2"/>
</dbReference>
<evidence type="ECO:0000313" key="3">
    <source>
        <dbReference type="EMBL" id="CAK7218393.1"/>
    </source>
</evidence>
<dbReference type="Proteomes" id="UP001642406">
    <property type="component" value="Unassembled WGS sequence"/>
</dbReference>